<evidence type="ECO:0000256" key="1">
    <source>
        <dbReference type="SAM" id="MobiDB-lite"/>
    </source>
</evidence>
<feature type="compositionally biased region" description="Polar residues" evidence="1">
    <location>
        <begin position="527"/>
        <end position="536"/>
    </location>
</feature>
<feature type="region of interest" description="Disordered" evidence="1">
    <location>
        <begin position="277"/>
        <end position="299"/>
    </location>
</feature>
<dbReference type="Proteomes" id="UP001642540">
    <property type="component" value="Unassembled WGS sequence"/>
</dbReference>
<feature type="region of interest" description="Disordered" evidence="1">
    <location>
        <begin position="312"/>
        <end position="356"/>
    </location>
</feature>
<name>A0ABP1QJS9_9HEXA</name>
<evidence type="ECO:0000313" key="2">
    <source>
        <dbReference type="EMBL" id="CAL8105953.1"/>
    </source>
</evidence>
<feature type="compositionally biased region" description="Basic and acidic residues" evidence="1">
    <location>
        <begin position="12"/>
        <end position="32"/>
    </location>
</feature>
<reference evidence="2 3" key="1">
    <citation type="submission" date="2024-08" db="EMBL/GenBank/DDBJ databases">
        <authorList>
            <person name="Cucini C."/>
            <person name="Frati F."/>
        </authorList>
    </citation>
    <scope>NUCLEOTIDE SEQUENCE [LARGE SCALE GENOMIC DNA]</scope>
</reference>
<comment type="caution">
    <text evidence="2">The sequence shown here is derived from an EMBL/GenBank/DDBJ whole genome shotgun (WGS) entry which is preliminary data.</text>
</comment>
<feature type="region of interest" description="Disordered" evidence="1">
    <location>
        <begin position="1"/>
        <end position="129"/>
    </location>
</feature>
<evidence type="ECO:0000313" key="3">
    <source>
        <dbReference type="Proteomes" id="UP001642540"/>
    </source>
</evidence>
<feature type="compositionally biased region" description="Basic residues" evidence="1">
    <location>
        <begin position="33"/>
        <end position="42"/>
    </location>
</feature>
<feature type="compositionally biased region" description="Pro residues" evidence="1">
    <location>
        <begin position="318"/>
        <end position="330"/>
    </location>
</feature>
<feature type="compositionally biased region" description="Low complexity" evidence="1">
    <location>
        <begin position="277"/>
        <end position="289"/>
    </location>
</feature>
<keyword evidence="3" id="KW-1185">Reference proteome</keyword>
<proteinExistence type="predicted"/>
<feature type="region of interest" description="Disordered" evidence="1">
    <location>
        <begin position="491"/>
        <end position="544"/>
    </location>
</feature>
<protein>
    <submittedName>
        <fullName evidence="2">Uncharacterized protein</fullName>
    </submittedName>
</protein>
<dbReference type="EMBL" id="CAXLJM020000036">
    <property type="protein sequence ID" value="CAL8105953.1"/>
    <property type="molecule type" value="Genomic_DNA"/>
</dbReference>
<accession>A0ABP1QJS9</accession>
<organism evidence="2 3">
    <name type="scientific">Orchesella dallaii</name>
    <dbReference type="NCBI Taxonomy" id="48710"/>
    <lineage>
        <taxon>Eukaryota</taxon>
        <taxon>Metazoa</taxon>
        <taxon>Ecdysozoa</taxon>
        <taxon>Arthropoda</taxon>
        <taxon>Hexapoda</taxon>
        <taxon>Collembola</taxon>
        <taxon>Entomobryomorpha</taxon>
        <taxon>Entomobryoidea</taxon>
        <taxon>Orchesellidae</taxon>
        <taxon>Orchesellinae</taxon>
        <taxon>Orchesella</taxon>
    </lineage>
</organism>
<gene>
    <name evidence="2" type="ORF">ODALV1_LOCUS12243</name>
</gene>
<sequence>MGVVVGVDEEEKNQLRKEEDEGKSNEKDEELRKRRRRRKKSSLKPLTPQDLGHLRIAEGDEKEEQLGTTLLAEDKEAEIEEATVEKGDVAEEIEIISRDCKDDKLNSNTEREPKVEGDSESKNPQDEQLVVSSADQNLREIGDGSLLNHLDHDDVDIDRHLRVDHYHHHSHHHYYHHNHHFLEQHQQQHEEKKSGVVEKLEHLHDNRDNDPLFLTQVHNENDEHEVLNSPHLCPTCPSIPDENIGDSLTFPLPHDLNDLSFYSRFSATTRQKAVLSNSNLNPCSNPNLLQDSPQKRLKSRSTPINLDVIALKSSSTSPQPPQPPQPPNPPGEEQDEEEFITKKKSSSFSGKPIGVLEKSMRSGSMETFTFENHDYDDNDYSDGDGDIDHQDFLTASNLLNHHMPILRHGCHLTPTTNSTLNFHSDTDDDEDDVSHEKKHVSGIDFLSGPTKIEIGEEKKKNNSVVQSSMQQTTSLSTLSSVAQRDTQLVIIRKKPSPSARDGDSEDSTPQQRQRQSQLRVANGEIRCTSSPISNSIRKGDENEREVGARMTVRMDTMSLFLDAVHLQMD</sequence>
<feature type="compositionally biased region" description="Basic and acidic residues" evidence="1">
    <location>
        <begin position="83"/>
        <end position="125"/>
    </location>
</feature>
<feature type="compositionally biased region" description="Polar residues" evidence="1">
    <location>
        <begin position="507"/>
        <end position="519"/>
    </location>
</feature>